<dbReference type="OrthoDB" id="624345at2759"/>
<evidence type="ECO:0000256" key="2">
    <source>
        <dbReference type="PROSITE-ProRule" id="PRU00982"/>
    </source>
</evidence>
<protein>
    <recommendedName>
        <fullName evidence="4">NPH3 domain-containing protein</fullName>
    </recommendedName>
</protein>
<reference evidence="5 6" key="1">
    <citation type="journal article" date="2020" name="Nat. Food">
        <title>A phased Vanilla planifolia genome enables genetic improvement of flavour and production.</title>
        <authorList>
            <person name="Hasing T."/>
            <person name="Tang H."/>
            <person name="Brym M."/>
            <person name="Khazi F."/>
            <person name="Huang T."/>
            <person name="Chambers A.H."/>
        </authorList>
    </citation>
    <scope>NUCLEOTIDE SEQUENCE [LARGE SCALE GENOMIC DNA]</scope>
    <source>
        <tissue evidence="5">Leaf</tissue>
    </source>
</reference>
<dbReference type="GO" id="GO:0016567">
    <property type="term" value="P:protein ubiquitination"/>
    <property type="evidence" value="ECO:0007669"/>
    <property type="project" value="UniProtKB-UniPathway"/>
</dbReference>
<feature type="compositionally biased region" description="Low complexity" evidence="3">
    <location>
        <begin position="152"/>
        <end position="164"/>
    </location>
</feature>
<evidence type="ECO:0000256" key="1">
    <source>
        <dbReference type="ARBA" id="ARBA00022786"/>
    </source>
</evidence>
<dbReference type="Pfam" id="PF03000">
    <property type="entry name" value="NPH3"/>
    <property type="match status" value="1"/>
</dbReference>
<dbReference type="AlphaFoldDB" id="A0A835R2G4"/>
<feature type="compositionally biased region" description="Basic and acidic residues" evidence="3">
    <location>
        <begin position="1"/>
        <end position="14"/>
    </location>
</feature>
<dbReference type="InterPro" id="IPR043454">
    <property type="entry name" value="NPH3/RPT2-like"/>
</dbReference>
<gene>
    <name evidence="5" type="ORF">HPP92_013701</name>
</gene>
<evidence type="ECO:0000313" key="6">
    <source>
        <dbReference type="Proteomes" id="UP000639772"/>
    </source>
</evidence>
<evidence type="ECO:0000313" key="5">
    <source>
        <dbReference type="EMBL" id="KAG0478982.1"/>
    </source>
</evidence>
<feature type="region of interest" description="Disordered" evidence="3">
    <location>
        <begin position="1"/>
        <end position="21"/>
    </location>
</feature>
<evidence type="ECO:0000256" key="3">
    <source>
        <dbReference type="SAM" id="MobiDB-lite"/>
    </source>
</evidence>
<proteinExistence type="inferred from homology"/>
<dbReference type="Proteomes" id="UP000639772">
    <property type="component" value="Chromosome 6"/>
</dbReference>
<dbReference type="PROSITE" id="PS51649">
    <property type="entry name" value="NPH3"/>
    <property type="match status" value="1"/>
</dbReference>
<feature type="compositionally biased region" description="Polar residues" evidence="3">
    <location>
        <begin position="230"/>
        <end position="244"/>
    </location>
</feature>
<keyword evidence="1" id="KW-0833">Ubl conjugation pathway</keyword>
<dbReference type="EMBL" id="JADCNM010000006">
    <property type="protein sequence ID" value="KAG0478982.1"/>
    <property type="molecule type" value="Genomic_DNA"/>
</dbReference>
<comment type="similarity">
    <text evidence="2">Belongs to the NPH3 family.</text>
</comment>
<accession>A0A835R2G4</accession>
<dbReference type="UniPathway" id="UPA00143"/>
<comment type="caution">
    <text evidence="5">The sequence shown here is derived from an EMBL/GenBank/DDBJ whole genome shotgun (WGS) entry which is preliminary data.</text>
</comment>
<dbReference type="PANTHER" id="PTHR32370">
    <property type="entry name" value="OS12G0117600 PROTEIN"/>
    <property type="match status" value="1"/>
</dbReference>
<evidence type="ECO:0000259" key="4">
    <source>
        <dbReference type="PROSITE" id="PS51649"/>
    </source>
</evidence>
<dbReference type="InterPro" id="IPR027356">
    <property type="entry name" value="NPH3_dom"/>
</dbReference>
<feature type="compositionally biased region" description="Polar residues" evidence="3">
    <location>
        <begin position="185"/>
        <end position="196"/>
    </location>
</feature>
<organism evidence="5 6">
    <name type="scientific">Vanilla planifolia</name>
    <name type="common">Vanilla</name>
    <dbReference type="NCBI Taxonomy" id="51239"/>
    <lineage>
        <taxon>Eukaryota</taxon>
        <taxon>Viridiplantae</taxon>
        <taxon>Streptophyta</taxon>
        <taxon>Embryophyta</taxon>
        <taxon>Tracheophyta</taxon>
        <taxon>Spermatophyta</taxon>
        <taxon>Magnoliopsida</taxon>
        <taxon>Liliopsida</taxon>
        <taxon>Asparagales</taxon>
        <taxon>Orchidaceae</taxon>
        <taxon>Vanilloideae</taxon>
        <taxon>Vanilleae</taxon>
        <taxon>Vanilla</taxon>
    </lineage>
</organism>
<feature type="compositionally biased region" description="Basic and acidic residues" evidence="3">
    <location>
        <begin position="197"/>
        <end position="210"/>
    </location>
</feature>
<sequence length="268" mass="28687">MWEDNSSHRQERKNSSLASASGRSKAAVSKLVVDFLGEAAKDPELPLSKFAELAEMVSGWVAASHDGLYHAIDMFLKGHPFLTKNEKKKVCNLMDCSKLSADASLHAVQNDCLPLRTVVRVLFFEQFRRSSAGRVESGLPSGVVDSFIHQDGGAASRGSSKSAATSNTTEDEWDGPPAPDVGSLKNLSEGSSGSGDTNKDDDNKGSEKAKGVLKAKSMMSKLWSGKTGVGENSGSDTSEGNGSINLHEMKTNHSRNTKNPAFHCRDLD</sequence>
<name>A0A835R2G4_VANPL</name>
<feature type="region of interest" description="Disordered" evidence="3">
    <location>
        <begin position="150"/>
        <end position="268"/>
    </location>
</feature>
<feature type="domain" description="NPH3" evidence="4">
    <location>
        <begin position="1"/>
        <end position="128"/>
    </location>
</feature>